<dbReference type="CDD" id="cd02440">
    <property type="entry name" value="AdoMet_MTases"/>
    <property type="match status" value="1"/>
</dbReference>
<keyword evidence="6" id="KW-1185">Reference proteome</keyword>
<dbReference type="Pfam" id="PF05724">
    <property type="entry name" value="TPMT"/>
    <property type="match status" value="1"/>
</dbReference>
<dbReference type="GO" id="GO:0032259">
    <property type="term" value="P:methylation"/>
    <property type="evidence" value="ECO:0007669"/>
    <property type="project" value="UniProtKB-KW"/>
</dbReference>
<evidence type="ECO:0000256" key="1">
    <source>
        <dbReference type="ARBA" id="ARBA00022553"/>
    </source>
</evidence>
<dbReference type="RefSeq" id="WP_157364873.1">
    <property type="nucleotide sequence ID" value="NZ_WOWS01000008.1"/>
</dbReference>
<dbReference type="AlphaFoldDB" id="A0A6L6UFL8"/>
<keyword evidence="1" id="KW-0597">Phosphoprotein</keyword>
<keyword evidence="4" id="KW-0949">S-adenosyl-L-methionine</keyword>
<proteinExistence type="predicted"/>
<keyword evidence="2 5" id="KW-0489">Methyltransferase</keyword>
<dbReference type="PROSITE" id="PS51585">
    <property type="entry name" value="SAM_MT_TPMT"/>
    <property type="match status" value="1"/>
</dbReference>
<dbReference type="InterPro" id="IPR029063">
    <property type="entry name" value="SAM-dependent_MTases_sf"/>
</dbReference>
<evidence type="ECO:0000256" key="4">
    <source>
        <dbReference type="ARBA" id="ARBA00022691"/>
    </source>
</evidence>
<dbReference type="Proteomes" id="UP000478208">
    <property type="component" value="Unassembled WGS sequence"/>
</dbReference>
<dbReference type="GO" id="GO:0008757">
    <property type="term" value="F:S-adenosylmethionine-dependent methyltransferase activity"/>
    <property type="evidence" value="ECO:0007669"/>
    <property type="project" value="InterPro"/>
</dbReference>
<name>A0A6L6UFL8_9FLAO</name>
<accession>A0A6L6UFL8</accession>
<protein>
    <submittedName>
        <fullName evidence="5">SAM-dependent methyltransferase</fullName>
    </submittedName>
</protein>
<sequence>MRKNNHNITYWKNRYNNKKTGWNIGKISTPLKVYIDQLKDTSLKILIPGAGNSYEAEYLWKKGFKNVYVLDFVKQPLNNLKARVSNFPDNQLLHIDFFELENRFDIIIEQTFFCALNPNLRKAYKNKMLDLLKPKGKLVGLLFNFELSKNGPPFGGSKNEYKDLFSIQFNIKTLEPSINSIKEREGKELFFIFEKKT</sequence>
<dbReference type="PANTHER" id="PTHR32183:SF6">
    <property type="entry name" value="CYSTEINE SULFINATE DESULFINASE_CYSTEINE DESULFURASE AND RELATED ENZYMES"/>
    <property type="match status" value="1"/>
</dbReference>
<evidence type="ECO:0000256" key="3">
    <source>
        <dbReference type="ARBA" id="ARBA00022679"/>
    </source>
</evidence>
<dbReference type="EMBL" id="WOWS01000008">
    <property type="protein sequence ID" value="MUU79762.1"/>
    <property type="molecule type" value="Genomic_DNA"/>
</dbReference>
<organism evidence="5 6">
    <name type="scientific">Winogradskyella endarachnes</name>
    <dbReference type="NCBI Taxonomy" id="2681965"/>
    <lineage>
        <taxon>Bacteria</taxon>
        <taxon>Pseudomonadati</taxon>
        <taxon>Bacteroidota</taxon>
        <taxon>Flavobacteriia</taxon>
        <taxon>Flavobacteriales</taxon>
        <taxon>Flavobacteriaceae</taxon>
        <taxon>Winogradskyella</taxon>
    </lineage>
</organism>
<reference evidence="5 6" key="1">
    <citation type="submission" date="2019-12" db="EMBL/GenBank/DDBJ databases">
        <authorList>
            <person name="Li J."/>
        </authorList>
    </citation>
    <scope>NUCLEOTIDE SEQUENCE [LARGE SCALE GENOMIC DNA]</scope>
    <source>
        <strain evidence="5 6">HL2-2</strain>
    </source>
</reference>
<evidence type="ECO:0000313" key="5">
    <source>
        <dbReference type="EMBL" id="MUU79762.1"/>
    </source>
</evidence>
<dbReference type="PANTHER" id="PTHR32183">
    <property type="match status" value="1"/>
</dbReference>
<comment type="caution">
    <text evidence="5">The sequence shown here is derived from an EMBL/GenBank/DDBJ whole genome shotgun (WGS) entry which is preliminary data.</text>
</comment>
<dbReference type="InterPro" id="IPR008854">
    <property type="entry name" value="TPMT"/>
</dbReference>
<keyword evidence="3 5" id="KW-0808">Transferase</keyword>
<evidence type="ECO:0000313" key="6">
    <source>
        <dbReference type="Proteomes" id="UP000478208"/>
    </source>
</evidence>
<dbReference type="SUPFAM" id="SSF53335">
    <property type="entry name" value="S-adenosyl-L-methionine-dependent methyltransferases"/>
    <property type="match status" value="1"/>
</dbReference>
<evidence type="ECO:0000256" key="2">
    <source>
        <dbReference type="ARBA" id="ARBA00022603"/>
    </source>
</evidence>
<gene>
    <name evidence="5" type="ORF">GN138_15030</name>
</gene>
<dbReference type="Gene3D" id="3.40.50.150">
    <property type="entry name" value="Vaccinia Virus protein VP39"/>
    <property type="match status" value="1"/>
</dbReference>